<feature type="transmembrane region" description="Helical" evidence="3">
    <location>
        <begin position="56"/>
        <end position="78"/>
    </location>
</feature>
<feature type="region of interest" description="Disordered" evidence="2">
    <location>
        <begin position="494"/>
        <end position="514"/>
    </location>
</feature>
<dbReference type="AlphaFoldDB" id="A0A1H8RWI5"/>
<evidence type="ECO:0000259" key="4">
    <source>
        <dbReference type="Pfam" id="PF03816"/>
    </source>
</evidence>
<keyword evidence="3" id="KW-1133">Transmembrane helix</keyword>
<dbReference type="Pfam" id="PF13399">
    <property type="entry name" value="LytR_C"/>
    <property type="match status" value="1"/>
</dbReference>
<feature type="region of interest" description="Disordered" evidence="2">
    <location>
        <begin position="1"/>
        <end position="51"/>
    </location>
</feature>
<organism evidence="6 7">
    <name type="scientific">Trujillonella endophytica</name>
    <dbReference type="NCBI Taxonomy" id="673521"/>
    <lineage>
        <taxon>Bacteria</taxon>
        <taxon>Bacillati</taxon>
        <taxon>Actinomycetota</taxon>
        <taxon>Actinomycetes</taxon>
        <taxon>Geodermatophilales</taxon>
        <taxon>Geodermatophilaceae</taxon>
        <taxon>Trujillonella</taxon>
    </lineage>
</organism>
<proteinExistence type="inferred from homology"/>
<dbReference type="EMBL" id="FOEE01000003">
    <property type="protein sequence ID" value="SEO70666.1"/>
    <property type="molecule type" value="Genomic_DNA"/>
</dbReference>
<keyword evidence="7" id="KW-1185">Reference proteome</keyword>
<evidence type="ECO:0000313" key="6">
    <source>
        <dbReference type="EMBL" id="SEO70666.1"/>
    </source>
</evidence>
<dbReference type="PANTHER" id="PTHR33392">
    <property type="entry name" value="POLYISOPRENYL-TEICHOIC ACID--PEPTIDOGLYCAN TEICHOIC ACID TRANSFERASE TAGU"/>
    <property type="match status" value="1"/>
</dbReference>
<reference evidence="7" key="1">
    <citation type="submission" date="2016-10" db="EMBL/GenBank/DDBJ databases">
        <authorList>
            <person name="Varghese N."/>
            <person name="Submissions S."/>
        </authorList>
    </citation>
    <scope>NUCLEOTIDE SEQUENCE [LARGE SCALE GENOMIC DNA]</scope>
    <source>
        <strain evidence="7">DSM 45413</strain>
    </source>
</reference>
<feature type="domain" description="Cell envelope-related transcriptional attenuator" evidence="4">
    <location>
        <begin position="138"/>
        <end position="298"/>
    </location>
</feature>
<comment type="similarity">
    <text evidence="1">Belongs to the LytR/CpsA/Psr (LCP) family.</text>
</comment>
<keyword evidence="3" id="KW-0812">Transmembrane</keyword>
<dbReference type="InterPro" id="IPR027381">
    <property type="entry name" value="LytR/CpsA/Psr_C"/>
</dbReference>
<dbReference type="InterPro" id="IPR050922">
    <property type="entry name" value="LytR/CpsA/Psr_CW_biosynth"/>
</dbReference>
<dbReference type="InterPro" id="IPR004474">
    <property type="entry name" value="LytR_CpsA_psr"/>
</dbReference>
<dbReference type="STRING" id="673521.SAMN05660991_01384"/>
<dbReference type="PANTHER" id="PTHR33392:SF6">
    <property type="entry name" value="POLYISOPRENYL-TEICHOIC ACID--PEPTIDOGLYCAN TEICHOIC ACID TRANSFERASE TAGU"/>
    <property type="match status" value="1"/>
</dbReference>
<dbReference type="Gene3D" id="3.30.70.2390">
    <property type="match status" value="1"/>
</dbReference>
<protein>
    <submittedName>
        <fullName evidence="6">Transcriptional attenuator, LytR family</fullName>
    </submittedName>
</protein>
<dbReference type="Pfam" id="PF03816">
    <property type="entry name" value="LytR_cpsA_psr"/>
    <property type="match status" value="1"/>
</dbReference>
<dbReference type="NCBIfam" id="TIGR00350">
    <property type="entry name" value="lytR_cpsA_psr"/>
    <property type="match status" value="1"/>
</dbReference>
<dbReference type="Proteomes" id="UP000198960">
    <property type="component" value="Unassembled WGS sequence"/>
</dbReference>
<keyword evidence="3" id="KW-0472">Membrane</keyword>
<gene>
    <name evidence="6" type="ORF">SAMN05660991_01384</name>
</gene>
<evidence type="ECO:0000256" key="2">
    <source>
        <dbReference type="SAM" id="MobiDB-lite"/>
    </source>
</evidence>
<dbReference type="RefSeq" id="WP_091941452.1">
    <property type="nucleotide sequence ID" value="NZ_FOEE01000003.1"/>
</dbReference>
<dbReference type="Gene3D" id="3.40.630.190">
    <property type="entry name" value="LCP protein"/>
    <property type="match status" value="1"/>
</dbReference>
<evidence type="ECO:0000313" key="7">
    <source>
        <dbReference type="Proteomes" id="UP000198960"/>
    </source>
</evidence>
<feature type="compositionally biased region" description="Basic and acidic residues" evidence="2">
    <location>
        <begin position="1"/>
        <end position="12"/>
    </location>
</feature>
<evidence type="ECO:0000259" key="5">
    <source>
        <dbReference type="Pfam" id="PF13399"/>
    </source>
</evidence>
<evidence type="ECO:0000256" key="1">
    <source>
        <dbReference type="ARBA" id="ARBA00006068"/>
    </source>
</evidence>
<feature type="domain" description="LytR/CpsA/Psr regulator C-terminal" evidence="5">
    <location>
        <begin position="397"/>
        <end position="483"/>
    </location>
</feature>
<accession>A0A1H8RWI5</accession>
<evidence type="ECO:0000256" key="3">
    <source>
        <dbReference type="SAM" id="Phobius"/>
    </source>
</evidence>
<dbReference type="OrthoDB" id="3759589at2"/>
<name>A0A1H8RWI5_9ACTN</name>
<sequence length="514" mass="53898">MSTRRPDPHGGDGRSLPPRLDPRLGRAGSGRPAHPGGHDPLAADRPARRPTRRATVVTRVLAGVLSAVVLATTGWSWYLGQLAEASINRTDAIPDSGNEESGDVPEAMNLLLVGSDSRANLTEEQLRELNAGTDSGLNTDTIILVHLPADGSAASFVSFPRDSYVEIPGHGWNKLNAAYAFGYSSVDDGRPESERQAGGAQLLVQTISALSGLQIDHYAEVDLLGFFELTSVVGGVEVNLCAAVDDREFSGAFFPAGPQVISGADALKFVRQRHGINGDYDRIIRQQVFIAGVLRNMLSGDVLLDPGKQRDLVEAVARSLTVDQDLDLFQLARQMQSVTLDRIEFQTVPYVGDDRVDGAGAIVRLEDEETLHAFFAQLSAEPAPDPAEPPATVDPASVPVEVLNGSGISGLAAGAAGELEEAGFPVAGTGNADSSDYTRTVVRHAAGDEALAATVAAVIPGVLVELDDTLTAGTVQLVLGEDFTGVGVPVPAQPAPGEVTGADQRNAADRSCIN</sequence>